<proteinExistence type="predicted"/>
<dbReference type="AlphaFoldDB" id="A0A451DFM0"/>
<accession>A0A451DFM0</accession>
<keyword evidence="1" id="KW-1133">Transmembrane helix</keyword>
<dbReference type="EMBL" id="LR217727">
    <property type="protein sequence ID" value="VFP85419.1"/>
    <property type="molecule type" value="Genomic_DNA"/>
</dbReference>
<organism evidence="2">
    <name type="scientific">Buchnera aphidicola</name>
    <name type="common">Cinara pseudotsugae</name>
    <dbReference type="NCBI Taxonomy" id="2518978"/>
    <lineage>
        <taxon>Bacteria</taxon>
        <taxon>Pseudomonadati</taxon>
        <taxon>Pseudomonadota</taxon>
        <taxon>Gammaproteobacteria</taxon>
        <taxon>Enterobacterales</taxon>
        <taxon>Erwiniaceae</taxon>
        <taxon>Buchnera</taxon>
    </lineage>
</organism>
<feature type="transmembrane region" description="Helical" evidence="1">
    <location>
        <begin position="21"/>
        <end position="41"/>
    </location>
</feature>
<feature type="transmembrane region" description="Helical" evidence="1">
    <location>
        <begin position="78"/>
        <end position="103"/>
    </location>
</feature>
<gene>
    <name evidence="2" type="primary">cyoD</name>
    <name evidence="2" type="ORF">BUCIPSPA2889_301</name>
</gene>
<reference evidence="2" key="1">
    <citation type="submission" date="2019-02" db="EMBL/GenBank/DDBJ databases">
        <authorList>
            <person name="Manzano-Marin A."/>
            <person name="Manzano-Marin A."/>
        </authorList>
    </citation>
    <scope>NUCLEOTIDE SEQUENCE</scope>
    <source>
        <strain evidence="2">BuCipseudotsugae</strain>
    </source>
</reference>
<evidence type="ECO:0000313" key="2">
    <source>
        <dbReference type="EMBL" id="VFP85419.1"/>
    </source>
</evidence>
<sequence length="108" mass="13373">MMFIKIKDKFIKIMIFFIKKNFFIGFFLSAFFMFLYFFVLTNFFCSHYYYVYFCFLSISMQIFFYFKYFLGMRFSKKNIFIILSLVFISTIISIITIGSLWIFDHLHH</sequence>
<evidence type="ECO:0000256" key="1">
    <source>
        <dbReference type="SAM" id="Phobius"/>
    </source>
</evidence>
<keyword evidence="1" id="KW-0472">Membrane</keyword>
<keyword evidence="1" id="KW-0812">Transmembrane</keyword>
<name>A0A451DFM0_9GAMM</name>
<protein>
    <submittedName>
        <fullName evidence="2">Cytochrome bo(3) ubiquinol oxidase subunit 4</fullName>
    </submittedName>
</protein>
<feature type="transmembrane region" description="Helical" evidence="1">
    <location>
        <begin position="47"/>
        <end position="66"/>
    </location>
</feature>